<dbReference type="VEuPathDB" id="FungiDB:PHYBLDRAFT_127613"/>
<name>A0A167KKG5_PHYB8</name>
<dbReference type="AlphaFoldDB" id="A0A167KKG5"/>
<dbReference type="Proteomes" id="UP000077315">
    <property type="component" value="Unassembled WGS sequence"/>
</dbReference>
<dbReference type="InParanoid" id="A0A167KKG5"/>
<sequence>MLFLYLAAVATSSRKIMPRHINQKLQESSRKNMVLMFCNGHPTALTLAPLRIYGESLITESEQDAPDQIL</sequence>
<reference evidence="2" key="1">
    <citation type="submission" date="2015-06" db="EMBL/GenBank/DDBJ databases">
        <title>Expansion of signal transduction pathways in fungi by whole-genome duplication.</title>
        <authorList>
            <consortium name="DOE Joint Genome Institute"/>
            <person name="Corrochano L.M."/>
            <person name="Kuo A."/>
            <person name="Marcet-Houben M."/>
            <person name="Polaino S."/>
            <person name="Salamov A."/>
            <person name="Villalobos J.M."/>
            <person name="Alvarez M.I."/>
            <person name="Avalos J."/>
            <person name="Benito E.P."/>
            <person name="Benoit I."/>
            <person name="Burger G."/>
            <person name="Camino L.P."/>
            <person name="Canovas D."/>
            <person name="Cerda-Olmedo E."/>
            <person name="Cheng J.-F."/>
            <person name="Dominguez A."/>
            <person name="Elias M."/>
            <person name="Eslava A.P."/>
            <person name="Glaser F."/>
            <person name="Grimwood J."/>
            <person name="Gutierrez G."/>
            <person name="Heitman J."/>
            <person name="Henrissat B."/>
            <person name="Iturriaga E.A."/>
            <person name="Lang B.F."/>
            <person name="Lavin J.L."/>
            <person name="Lee S."/>
            <person name="Li W."/>
            <person name="Lindquist E."/>
            <person name="Lopez-Garcia S."/>
            <person name="Luque E.M."/>
            <person name="Marcos A.T."/>
            <person name="Martin J."/>
            <person name="McCluskey K."/>
            <person name="Medina H.R."/>
            <person name="Miralles-Duran A."/>
            <person name="Miyazaki A."/>
            <person name="Munoz-Torres E."/>
            <person name="Oguiza J.A."/>
            <person name="Ohm R."/>
            <person name="Olmedo M."/>
            <person name="Orejas M."/>
            <person name="Ortiz-Castellanos L."/>
            <person name="Pisabarro A.G."/>
            <person name="Rodriguez-Romero J."/>
            <person name="Ruiz-Herrera J."/>
            <person name="Ruiz-Vazquez R."/>
            <person name="Sanz C."/>
            <person name="Schackwitz W."/>
            <person name="Schmutz J."/>
            <person name="Shahriari M."/>
            <person name="Shelest E."/>
            <person name="Silva-Franco F."/>
            <person name="Soanes D."/>
            <person name="Syed K."/>
            <person name="Tagua V.G."/>
            <person name="Talbot N.J."/>
            <person name="Thon M."/>
            <person name="De vries R.P."/>
            <person name="Wiebenga A."/>
            <person name="Yadav J.S."/>
            <person name="Braun E.L."/>
            <person name="Baker S."/>
            <person name="Garre V."/>
            <person name="Horwitz B."/>
            <person name="Torres-Martinez S."/>
            <person name="Idnurm A."/>
            <person name="Herrera-Estrella A."/>
            <person name="Gabaldon T."/>
            <person name="Grigoriev I.V."/>
        </authorList>
    </citation>
    <scope>NUCLEOTIDE SEQUENCE [LARGE SCALE GENOMIC DNA]</scope>
    <source>
        <strain evidence="2">NRRL 1555(-)</strain>
    </source>
</reference>
<evidence type="ECO:0000313" key="1">
    <source>
        <dbReference type="EMBL" id="OAD68297.1"/>
    </source>
</evidence>
<accession>A0A167KKG5</accession>
<keyword evidence="2" id="KW-1185">Reference proteome</keyword>
<dbReference type="EMBL" id="KV440995">
    <property type="protein sequence ID" value="OAD68297.1"/>
    <property type="molecule type" value="Genomic_DNA"/>
</dbReference>
<gene>
    <name evidence="1" type="ORF">PHYBLDRAFT_127613</name>
</gene>
<dbReference type="RefSeq" id="XP_018286337.1">
    <property type="nucleotide sequence ID" value="XM_018429177.1"/>
</dbReference>
<dbReference type="GeneID" id="28990083"/>
<protein>
    <submittedName>
        <fullName evidence="1">Uncharacterized protein</fullName>
    </submittedName>
</protein>
<evidence type="ECO:0000313" key="2">
    <source>
        <dbReference type="Proteomes" id="UP000077315"/>
    </source>
</evidence>
<proteinExistence type="predicted"/>
<organism evidence="1 2">
    <name type="scientific">Phycomyces blakesleeanus (strain ATCC 8743b / DSM 1359 / FGSC 10004 / NBRC 33097 / NRRL 1555)</name>
    <dbReference type="NCBI Taxonomy" id="763407"/>
    <lineage>
        <taxon>Eukaryota</taxon>
        <taxon>Fungi</taxon>
        <taxon>Fungi incertae sedis</taxon>
        <taxon>Mucoromycota</taxon>
        <taxon>Mucoromycotina</taxon>
        <taxon>Mucoromycetes</taxon>
        <taxon>Mucorales</taxon>
        <taxon>Phycomycetaceae</taxon>
        <taxon>Phycomyces</taxon>
    </lineage>
</organism>